<reference evidence="1 2" key="2">
    <citation type="submission" date="2016-08" db="EMBL/GenBank/DDBJ databases">
        <title>Pervasive Adenine N6-methylation of Active Genes in Fungi.</title>
        <authorList>
            <consortium name="DOE Joint Genome Institute"/>
            <person name="Mondo S.J."/>
            <person name="Dannebaum R.O."/>
            <person name="Kuo R.C."/>
            <person name="Labutti K."/>
            <person name="Haridas S."/>
            <person name="Kuo A."/>
            <person name="Salamov A."/>
            <person name="Ahrendt S.R."/>
            <person name="Lipzen A."/>
            <person name="Sullivan W."/>
            <person name="Andreopoulos W.B."/>
            <person name="Clum A."/>
            <person name="Lindquist E."/>
            <person name="Daum C."/>
            <person name="Ramamoorthy G.K."/>
            <person name="Gryganskyi A."/>
            <person name="Culley D."/>
            <person name="Magnuson J.K."/>
            <person name="James T.Y."/>
            <person name="O'Malley M.A."/>
            <person name="Stajich J.E."/>
            <person name="Spatafora J.W."/>
            <person name="Visel A."/>
            <person name="Grigoriev I.V."/>
        </authorList>
    </citation>
    <scope>NUCLEOTIDE SEQUENCE [LARGE SCALE GENOMIC DNA]</scope>
    <source>
        <strain evidence="2">finn</strain>
    </source>
</reference>
<feature type="non-terminal residue" evidence="1">
    <location>
        <position position="242"/>
    </location>
</feature>
<protein>
    <submittedName>
        <fullName evidence="1">Uncharacterized protein</fullName>
    </submittedName>
</protein>
<dbReference type="Proteomes" id="UP000193719">
    <property type="component" value="Unassembled WGS sequence"/>
</dbReference>
<evidence type="ECO:0000313" key="1">
    <source>
        <dbReference type="EMBL" id="ORX56572.1"/>
    </source>
</evidence>
<sequence length="242" mass="27504">MSNHYQPGEYGIVHKYYNQDTLERKPKNLNETYEQIIDDKEISLDSIKLDKTNKKDRNDLTIDINKVAAGSSKESEAKIQSNIKSKKTIAAEAGFSVRNLVQKETSDTFIQINSANSPDSAFSGNLKEEDSRSHLKISIDANETRKNSNFSSIRKANTLSRPERQLTTRRRNFMRENYELPPMARTGATKSERANVDNPIIQEKSDSIWVKISKCCTCCIFSACLKLGGMTDKNVIQAWREK</sequence>
<comment type="caution">
    <text evidence="1">The sequence shown here is derived from an EMBL/GenBank/DDBJ whole genome shotgun (WGS) entry which is preliminary data.</text>
</comment>
<dbReference type="OrthoDB" id="2321369at2759"/>
<accession>A0A1Y1VHQ1</accession>
<name>A0A1Y1VHQ1_9FUNG</name>
<evidence type="ECO:0000313" key="2">
    <source>
        <dbReference type="Proteomes" id="UP000193719"/>
    </source>
</evidence>
<proteinExistence type="predicted"/>
<dbReference type="STRING" id="1754191.A0A1Y1VHQ1"/>
<dbReference type="EMBL" id="MCFH01000007">
    <property type="protein sequence ID" value="ORX56572.1"/>
    <property type="molecule type" value="Genomic_DNA"/>
</dbReference>
<keyword evidence="2" id="KW-1185">Reference proteome</keyword>
<dbReference type="AlphaFoldDB" id="A0A1Y1VHQ1"/>
<reference evidence="1 2" key="1">
    <citation type="submission" date="2016-08" db="EMBL/GenBank/DDBJ databases">
        <title>Genomes of anaerobic fungi encode conserved fungal cellulosomes for biomass hydrolysis.</title>
        <authorList>
            <consortium name="DOE Joint Genome Institute"/>
            <person name="Haitjema C.H."/>
            <person name="Gilmore S.P."/>
            <person name="Henske J.K."/>
            <person name="Solomon K.V."/>
            <person name="De Groot R."/>
            <person name="Kuo A."/>
            <person name="Mondo S.J."/>
            <person name="Salamov A.A."/>
            <person name="Labutti K."/>
            <person name="Zhao Z."/>
            <person name="Chiniquy J."/>
            <person name="Barry K."/>
            <person name="Brewer H.M."/>
            <person name="Purvine S.O."/>
            <person name="Wright A.T."/>
            <person name="Boxma B."/>
            <person name="Van Alen T."/>
            <person name="Hackstein J.H."/>
            <person name="Baker S.E."/>
            <person name="Grigoriev I.V."/>
            <person name="O'Malley M.A."/>
        </authorList>
    </citation>
    <scope>NUCLEOTIDE SEQUENCE [LARGE SCALE GENOMIC DNA]</scope>
    <source>
        <strain evidence="2">finn</strain>
    </source>
</reference>
<organism evidence="1 2">
    <name type="scientific">Piromyces finnis</name>
    <dbReference type="NCBI Taxonomy" id="1754191"/>
    <lineage>
        <taxon>Eukaryota</taxon>
        <taxon>Fungi</taxon>
        <taxon>Fungi incertae sedis</taxon>
        <taxon>Chytridiomycota</taxon>
        <taxon>Chytridiomycota incertae sedis</taxon>
        <taxon>Neocallimastigomycetes</taxon>
        <taxon>Neocallimastigales</taxon>
        <taxon>Neocallimastigaceae</taxon>
        <taxon>Piromyces</taxon>
    </lineage>
</organism>
<gene>
    <name evidence="1" type="ORF">BCR36DRAFT_250291</name>
</gene>